<reference evidence="2" key="3">
    <citation type="submission" date="2025-09" db="UniProtKB">
        <authorList>
            <consortium name="Ensembl"/>
        </authorList>
    </citation>
    <scope>IDENTIFICATION</scope>
</reference>
<organism evidence="2 3">
    <name type="scientific">Latimeria chalumnae</name>
    <name type="common">Coelacanth</name>
    <dbReference type="NCBI Taxonomy" id="7897"/>
    <lineage>
        <taxon>Eukaryota</taxon>
        <taxon>Metazoa</taxon>
        <taxon>Chordata</taxon>
        <taxon>Craniata</taxon>
        <taxon>Vertebrata</taxon>
        <taxon>Euteleostomi</taxon>
        <taxon>Coelacanthiformes</taxon>
        <taxon>Coelacanthidae</taxon>
        <taxon>Latimeria</taxon>
    </lineage>
</organism>
<dbReference type="PANTHER" id="PTHR47027:SF8">
    <property type="entry name" value="RIBONUCLEASE H"/>
    <property type="match status" value="1"/>
</dbReference>
<evidence type="ECO:0000313" key="2">
    <source>
        <dbReference type="Ensembl" id="ENSLACP00000010486.1"/>
    </source>
</evidence>
<dbReference type="Proteomes" id="UP000008672">
    <property type="component" value="Unassembled WGS sequence"/>
</dbReference>
<evidence type="ECO:0000259" key="1">
    <source>
        <dbReference type="PROSITE" id="PS50878"/>
    </source>
</evidence>
<reference evidence="2" key="2">
    <citation type="submission" date="2025-08" db="UniProtKB">
        <authorList>
            <consortium name="Ensembl"/>
        </authorList>
    </citation>
    <scope>IDENTIFICATION</scope>
</reference>
<dbReference type="InterPro" id="IPR000477">
    <property type="entry name" value="RT_dom"/>
</dbReference>
<dbReference type="Ensembl" id="ENSLACT00000010565.1">
    <property type="protein sequence ID" value="ENSLACP00000010486.1"/>
    <property type="gene ID" value="ENSLACG00000009237.1"/>
</dbReference>
<accession>H3ALG5</accession>
<dbReference type="PANTHER" id="PTHR47027">
    <property type="entry name" value="REVERSE TRANSCRIPTASE DOMAIN-CONTAINING PROTEIN"/>
    <property type="match status" value="1"/>
</dbReference>
<dbReference type="InParanoid" id="H3ALG5"/>
<dbReference type="HOGENOM" id="CLU_000680_32_6_1"/>
<dbReference type="GeneTree" id="ENSGT01150000286929"/>
<dbReference type="PROSITE" id="PS50878">
    <property type="entry name" value="RT_POL"/>
    <property type="match status" value="1"/>
</dbReference>
<protein>
    <recommendedName>
        <fullName evidence="1">Reverse transcriptase domain-containing protein</fullName>
    </recommendedName>
</protein>
<dbReference type="STRING" id="7897.ENSLACP00000010486"/>
<keyword evidence="3" id="KW-1185">Reference proteome</keyword>
<name>H3ALG5_LATCH</name>
<dbReference type="CDD" id="cd01650">
    <property type="entry name" value="RT_nLTR_like"/>
    <property type="match status" value="1"/>
</dbReference>
<feature type="domain" description="Reverse transcriptase" evidence="1">
    <location>
        <begin position="21"/>
        <end position="260"/>
    </location>
</feature>
<dbReference type="AlphaFoldDB" id="H3ALG5"/>
<sequence>VELLKLGGDTVVNVLLKICTDFWKSGKWPKEWTQSTIIPIPKKGDLKECSNYRTISLVSHTSKILTWIILSRIQGKVKQELAEEQAGFRPGRGTRDHICSLRIMIESVHTWNRPLYLCFINFTKAFDLVWHDQLWTIMLEMGFPSHLVYLLSKLYEDRTPDQRNHRFSLVQGNEASFQIGGQKINNLRYANDIILIASSRTELQDLVERLHQVGKQFSLEINTAKTKVLTMCGDNESLSITVGEQQLETVSHFKYLGSIVREDGKCEQDIKIRLGMARTTLGKMKTLCTQTKIRLVKALIWPVATYRCESWTLTKTLMKKIESCKMVSYRQAMKIPCTAKLTNEEVLQRAHKTRNLLTSVTSRKLRYFGHMMRR</sequence>
<dbReference type="InterPro" id="IPR043502">
    <property type="entry name" value="DNA/RNA_pol_sf"/>
</dbReference>
<dbReference type="eggNOG" id="KOG1075">
    <property type="taxonomic scope" value="Eukaryota"/>
</dbReference>
<dbReference type="SUPFAM" id="SSF56672">
    <property type="entry name" value="DNA/RNA polymerases"/>
    <property type="match status" value="1"/>
</dbReference>
<evidence type="ECO:0000313" key="3">
    <source>
        <dbReference type="Proteomes" id="UP000008672"/>
    </source>
</evidence>
<proteinExistence type="predicted"/>
<dbReference type="EMBL" id="AFYH01197936">
    <property type="status" value="NOT_ANNOTATED_CDS"/>
    <property type="molecule type" value="Genomic_DNA"/>
</dbReference>
<dbReference type="Pfam" id="PF00078">
    <property type="entry name" value="RVT_1"/>
    <property type="match status" value="1"/>
</dbReference>
<dbReference type="OMA" id="SENEWNI"/>
<reference evidence="3" key="1">
    <citation type="submission" date="2011-08" db="EMBL/GenBank/DDBJ databases">
        <title>The draft genome of Latimeria chalumnae.</title>
        <authorList>
            <person name="Di Palma F."/>
            <person name="Alfoldi J."/>
            <person name="Johnson J."/>
            <person name="Berlin A."/>
            <person name="Gnerre S."/>
            <person name="Jaffe D."/>
            <person name="MacCallum I."/>
            <person name="Young S."/>
            <person name="Walker B.J."/>
            <person name="Lander E."/>
            <person name="Lindblad-Toh K."/>
        </authorList>
    </citation>
    <scope>NUCLEOTIDE SEQUENCE [LARGE SCALE GENOMIC DNA]</scope>
    <source>
        <strain evidence="3">Wild caught</strain>
    </source>
</reference>